<dbReference type="AlphaFoldDB" id="K0SS97"/>
<dbReference type="EMBL" id="AGNL01020349">
    <property type="protein sequence ID" value="EJK61152.1"/>
    <property type="molecule type" value="Genomic_DNA"/>
</dbReference>
<feature type="region of interest" description="Disordered" evidence="1">
    <location>
        <begin position="1"/>
        <end position="53"/>
    </location>
</feature>
<sequence length="108" mass="10917">MPSLFSLARRPAAAVEKDSDDDGGEDAGRIAAPLLEGGDGGPAPSPLRDDPAEESFSVRVKLNGTDHTLAGVTPRTTVGELKARILALRDGADDAEGRRGGGGGGGRP</sequence>
<proteinExistence type="predicted"/>
<comment type="caution">
    <text evidence="2">The sequence shown here is derived from an EMBL/GenBank/DDBJ whole genome shotgun (WGS) entry which is preliminary data.</text>
</comment>
<evidence type="ECO:0000313" key="3">
    <source>
        <dbReference type="Proteomes" id="UP000266841"/>
    </source>
</evidence>
<protein>
    <submittedName>
        <fullName evidence="2">Uncharacterized protein</fullName>
    </submittedName>
</protein>
<accession>K0SS97</accession>
<feature type="non-terminal residue" evidence="2">
    <location>
        <position position="108"/>
    </location>
</feature>
<evidence type="ECO:0000256" key="1">
    <source>
        <dbReference type="SAM" id="MobiDB-lite"/>
    </source>
</evidence>
<feature type="compositionally biased region" description="Basic and acidic residues" evidence="1">
    <location>
        <begin position="90"/>
        <end position="99"/>
    </location>
</feature>
<gene>
    <name evidence="2" type="ORF">THAOC_18406</name>
</gene>
<dbReference type="SUPFAM" id="SSF54236">
    <property type="entry name" value="Ubiquitin-like"/>
    <property type="match status" value="1"/>
</dbReference>
<evidence type="ECO:0000313" key="2">
    <source>
        <dbReference type="EMBL" id="EJK61152.1"/>
    </source>
</evidence>
<name>K0SS97_THAOC</name>
<reference evidence="2 3" key="1">
    <citation type="journal article" date="2012" name="Genome Biol.">
        <title>Genome and low-iron response of an oceanic diatom adapted to chronic iron limitation.</title>
        <authorList>
            <person name="Lommer M."/>
            <person name="Specht M."/>
            <person name="Roy A.S."/>
            <person name="Kraemer L."/>
            <person name="Andreson R."/>
            <person name="Gutowska M.A."/>
            <person name="Wolf J."/>
            <person name="Bergner S.V."/>
            <person name="Schilhabel M.B."/>
            <person name="Klostermeier U.C."/>
            <person name="Beiko R.G."/>
            <person name="Rosenstiel P."/>
            <person name="Hippler M."/>
            <person name="Laroche J."/>
        </authorList>
    </citation>
    <scope>NUCLEOTIDE SEQUENCE [LARGE SCALE GENOMIC DNA]</scope>
    <source>
        <strain evidence="2 3">CCMP1005</strain>
    </source>
</reference>
<dbReference type="InterPro" id="IPR029071">
    <property type="entry name" value="Ubiquitin-like_domsf"/>
</dbReference>
<feature type="region of interest" description="Disordered" evidence="1">
    <location>
        <begin position="88"/>
        <end position="108"/>
    </location>
</feature>
<organism evidence="2 3">
    <name type="scientific">Thalassiosira oceanica</name>
    <name type="common">Marine diatom</name>
    <dbReference type="NCBI Taxonomy" id="159749"/>
    <lineage>
        <taxon>Eukaryota</taxon>
        <taxon>Sar</taxon>
        <taxon>Stramenopiles</taxon>
        <taxon>Ochrophyta</taxon>
        <taxon>Bacillariophyta</taxon>
        <taxon>Coscinodiscophyceae</taxon>
        <taxon>Thalassiosirophycidae</taxon>
        <taxon>Thalassiosirales</taxon>
        <taxon>Thalassiosiraceae</taxon>
        <taxon>Thalassiosira</taxon>
    </lineage>
</organism>
<keyword evidence="3" id="KW-1185">Reference proteome</keyword>
<dbReference type="Proteomes" id="UP000266841">
    <property type="component" value="Unassembled WGS sequence"/>
</dbReference>